<dbReference type="NCBIfam" id="TIGR00002">
    <property type="entry name" value="S16"/>
    <property type="match status" value="1"/>
</dbReference>
<dbReference type="GO" id="GO:0005763">
    <property type="term" value="C:mitochondrial small ribosomal subunit"/>
    <property type="evidence" value="ECO:0007669"/>
    <property type="project" value="TreeGrafter"/>
</dbReference>
<proteinExistence type="inferred from homology"/>
<dbReference type="HAMAP" id="MF_00385">
    <property type="entry name" value="Ribosomal_bS16"/>
    <property type="match status" value="1"/>
</dbReference>
<evidence type="ECO:0000256" key="2">
    <source>
        <dbReference type="ARBA" id="ARBA00022980"/>
    </source>
</evidence>
<sequence length="88" mass="10146">MVARIRLARWGQSHSPFYGVTVHHHQRARDHKPIDTVGTYNPIPDAQGRKHLELNVERIKYWMGCGAQTTRRVAWLLSKANLLPPLPQ</sequence>
<keyword evidence="3" id="KW-0687">Ribonucleoprotein</keyword>
<dbReference type="PANTHER" id="PTHR12919">
    <property type="entry name" value="30S RIBOSOMAL PROTEIN S16"/>
    <property type="match status" value="1"/>
</dbReference>
<gene>
    <name evidence="4" type="ORF">CXG81DRAFT_2488</name>
</gene>
<protein>
    <recommendedName>
        <fullName evidence="6">Ribosomal protein S16</fullName>
    </recommendedName>
</protein>
<dbReference type="InterPro" id="IPR023803">
    <property type="entry name" value="Ribosomal_bS16_dom_sf"/>
</dbReference>
<accession>A0A4P9X7U2</accession>
<dbReference type="Proteomes" id="UP000274922">
    <property type="component" value="Unassembled WGS sequence"/>
</dbReference>
<evidence type="ECO:0000313" key="5">
    <source>
        <dbReference type="Proteomes" id="UP000274922"/>
    </source>
</evidence>
<dbReference type="Gene3D" id="3.30.1320.10">
    <property type="match status" value="1"/>
</dbReference>
<comment type="similarity">
    <text evidence="1">Belongs to the bacterial ribosomal protein bS16 family.</text>
</comment>
<feature type="non-terminal residue" evidence="4">
    <location>
        <position position="88"/>
    </location>
</feature>
<evidence type="ECO:0000313" key="4">
    <source>
        <dbReference type="EMBL" id="RKP01031.1"/>
    </source>
</evidence>
<evidence type="ECO:0000256" key="3">
    <source>
        <dbReference type="ARBA" id="ARBA00023274"/>
    </source>
</evidence>
<reference evidence="5" key="1">
    <citation type="journal article" date="2018" name="Nat. Microbiol.">
        <title>Leveraging single-cell genomics to expand the fungal tree of life.</title>
        <authorList>
            <person name="Ahrendt S.R."/>
            <person name="Quandt C.A."/>
            <person name="Ciobanu D."/>
            <person name="Clum A."/>
            <person name="Salamov A."/>
            <person name="Andreopoulos B."/>
            <person name="Cheng J.F."/>
            <person name="Woyke T."/>
            <person name="Pelin A."/>
            <person name="Henrissat B."/>
            <person name="Reynolds N.K."/>
            <person name="Benny G.L."/>
            <person name="Smith M.E."/>
            <person name="James T.Y."/>
            <person name="Grigoriev I.V."/>
        </authorList>
    </citation>
    <scope>NUCLEOTIDE SEQUENCE [LARGE SCALE GENOMIC DNA]</scope>
    <source>
        <strain evidence="5">ATCC 52028</strain>
    </source>
</reference>
<evidence type="ECO:0000256" key="1">
    <source>
        <dbReference type="ARBA" id="ARBA00006668"/>
    </source>
</evidence>
<dbReference type="OrthoDB" id="407221at2759"/>
<name>A0A4P9X7U2_9FUNG</name>
<dbReference type="Pfam" id="PF00886">
    <property type="entry name" value="Ribosomal_S16"/>
    <property type="match status" value="1"/>
</dbReference>
<dbReference type="PANTHER" id="PTHR12919:SF20">
    <property type="entry name" value="SMALL RIBOSOMAL SUBUNIT PROTEIN BS16M"/>
    <property type="match status" value="1"/>
</dbReference>
<dbReference type="GO" id="GO:0032543">
    <property type="term" value="P:mitochondrial translation"/>
    <property type="evidence" value="ECO:0007669"/>
    <property type="project" value="TreeGrafter"/>
</dbReference>
<dbReference type="AlphaFoldDB" id="A0A4P9X7U2"/>
<organism evidence="4 5">
    <name type="scientific">Caulochytrium protostelioides</name>
    <dbReference type="NCBI Taxonomy" id="1555241"/>
    <lineage>
        <taxon>Eukaryota</taxon>
        <taxon>Fungi</taxon>
        <taxon>Fungi incertae sedis</taxon>
        <taxon>Chytridiomycota</taxon>
        <taxon>Chytridiomycota incertae sedis</taxon>
        <taxon>Chytridiomycetes</taxon>
        <taxon>Caulochytriales</taxon>
        <taxon>Caulochytriaceae</taxon>
        <taxon>Caulochytrium</taxon>
    </lineage>
</organism>
<dbReference type="InterPro" id="IPR000307">
    <property type="entry name" value="Ribosomal_bS16"/>
</dbReference>
<keyword evidence="5" id="KW-1185">Reference proteome</keyword>
<keyword evidence="2" id="KW-0689">Ribosomal protein</keyword>
<dbReference type="GO" id="GO:0003735">
    <property type="term" value="F:structural constituent of ribosome"/>
    <property type="evidence" value="ECO:0007669"/>
    <property type="project" value="InterPro"/>
</dbReference>
<dbReference type="SUPFAM" id="SSF54565">
    <property type="entry name" value="Ribosomal protein S16"/>
    <property type="match status" value="1"/>
</dbReference>
<dbReference type="EMBL" id="ML014188">
    <property type="protein sequence ID" value="RKP01031.1"/>
    <property type="molecule type" value="Genomic_DNA"/>
</dbReference>
<dbReference type="STRING" id="1555241.A0A4P9X7U2"/>
<evidence type="ECO:0008006" key="6">
    <source>
        <dbReference type="Google" id="ProtNLM"/>
    </source>
</evidence>